<dbReference type="EMBL" id="BK015471">
    <property type="protein sequence ID" value="DAE08477.1"/>
    <property type="molecule type" value="Genomic_DNA"/>
</dbReference>
<dbReference type="NCBIfam" id="TIGR01603">
    <property type="entry name" value="maj_tail_phi13"/>
    <property type="match status" value="1"/>
</dbReference>
<evidence type="ECO:0000313" key="1">
    <source>
        <dbReference type="EMBL" id="DAE08477.1"/>
    </source>
</evidence>
<dbReference type="InterPro" id="IPR006490">
    <property type="entry name" value="Maj_tail_phi13"/>
</dbReference>
<protein>
    <submittedName>
        <fullName evidence="1">Tail tube protein</fullName>
    </submittedName>
</protein>
<sequence length="195" mass="21152">MQYGAKMIQWAPFAATDPETESAPPKLGTPANLGALNKVTETINFNRTSAFGDNVKKVEIVEFKDGSLAVETLYLSNANAAAVTGAELGTTDGNKDLKFGSNDTAPYGSLAFYTNHMRDDGTKYYQGIFYPKVKANMEGEEYETKGDSIALSNAKLTFTVFEPLYGKYKHKSEEFDTEAKAAAWVNEKIKAAAGG</sequence>
<accession>A0A8S5PPM8</accession>
<organism evidence="1">
    <name type="scientific">Siphoviridae sp. ctD2Q91</name>
    <dbReference type="NCBI Taxonomy" id="2825383"/>
    <lineage>
        <taxon>Viruses</taxon>
        <taxon>Duplodnaviria</taxon>
        <taxon>Heunggongvirae</taxon>
        <taxon>Uroviricota</taxon>
        <taxon>Caudoviricetes</taxon>
    </lineage>
</organism>
<proteinExistence type="predicted"/>
<reference evidence="1" key="1">
    <citation type="journal article" date="2021" name="Proc. Natl. Acad. Sci. U.S.A.">
        <title>A Catalog of Tens of Thousands of Viruses from Human Metagenomes Reveals Hidden Associations with Chronic Diseases.</title>
        <authorList>
            <person name="Tisza M.J."/>
            <person name="Buck C.B."/>
        </authorList>
    </citation>
    <scope>NUCLEOTIDE SEQUENCE</scope>
    <source>
        <strain evidence="1">CtD2Q91</strain>
    </source>
</reference>
<name>A0A8S5PPM8_9CAUD</name>